<dbReference type="AlphaFoldDB" id="A0A380LP31"/>
<dbReference type="PANTHER" id="PTHR43128:SF31">
    <property type="entry name" value="L-LACTATE DEHYDROGENASE"/>
    <property type="match status" value="1"/>
</dbReference>
<feature type="domain" description="Lactate/malate dehydrogenase C-terminal" evidence="11">
    <location>
        <begin position="149"/>
        <end position="312"/>
    </location>
</feature>
<dbReference type="Pfam" id="PF00056">
    <property type="entry name" value="Ldh_1_N"/>
    <property type="match status" value="1"/>
</dbReference>
<dbReference type="PROSITE" id="PS00064">
    <property type="entry name" value="L_LDH"/>
    <property type="match status" value="1"/>
</dbReference>
<proteinExistence type="inferred from homology"/>
<dbReference type="SUPFAM" id="SSF51735">
    <property type="entry name" value="NAD(P)-binding Rossmann-fold domains"/>
    <property type="match status" value="1"/>
</dbReference>
<dbReference type="InterPro" id="IPR018177">
    <property type="entry name" value="L-lactate_DH_AS"/>
</dbReference>
<evidence type="ECO:0000256" key="4">
    <source>
        <dbReference type="ARBA" id="ARBA00023002"/>
    </source>
</evidence>
<feature type="binding site" evidence="7 9">
    <location>
        <position position="37"/>
    </location>
    <ligand>
        <name>NAD(+)</name>
        <dbReference type="ChEBI" id="CHEBI:57540"/>
    </ligand>
</feature>
<comment type="similarity">
    <text evidence="2 7">Belongs to the LDH/MDH superfamily. LDH family.</text>
</comment>
<evidence type="ECO:0000313" key="13">
    <source>
        <dbReference type="Proteomes" id="UP000255523"/>
    </source>
</evidence>
<feature type="binding site" evidence="7">
    <location>
        <position position="42"/>
    </location>
    <ligand>
        <name>NAD(+)</name>
        <dbReference type="ChEBI" id="CHEBI:57540"/>
    </ligand>
</feature>
<dbReference type="NCBIfam" id="TIGR01771">
    <property type="entry name" value="L-LDH-NAD"/>
    <property type="match status" value="1"/>
</dbReference>
<comment type="pathway">
    <text evidence="1 7">Fermentation; pyruvate fermentation to lactate; (S)-lactate from pyruvate: step 1/1.</text>
</comment>
<dbReference type="EMBL" id="UHFX01000003">
    <property type="protein sequence ID" value="SUO05041.1"/>
    <property type="molecule type" value="Genomic_DNA"/>
</dbReference>
<evidence type="ECO:0000256" key="3">
    <source>
        <dbReference type="ARBA" id="ARBA00012967"/>
    </source>
</evidence>
<feature type="binding site" evidence="9">
    <location>
        <begin position="12"/>
        <end position="17"/>
    </location>
    <ligand>
        <name>NAD(+)</name>
        <dbReference type="ChEBI" id="CHEBI:57540"/>
    </ligand>
</feature>
<dbReference type="HAMAP" id="MF_00488">
    <property type="entry name" value="Lactate_dehydrog"/>
    <property type="match status" value="1"/>
</dbReference>
<feature type="binding site" evidence="7">
    <location>
        <position position="147"/>
    </location>
    <ligand>
        <name>NAD(+)</name>
        <dbReference type="ChEBI" id="CHEBI:57540"/>
    </ligand>
</feature>
<feature type="binding site" evidence="7">
    <location>
        <position position="92"/>
    </location>
    <ligand>
        <name>substrate</name>
    </ligand>
</feature>
<accession>A0A380LP31</accession>
<dbReference type="PIRSF" id="PIRSF000102">
    <property type="entry name" value="Lac_mal_DH"/>
    <property type="match status" value="1"/>
</dbReference>
<evidence type="ECO:0000256" key="1">
    <source>
        <dbReference type="ARBA" id="ARBA00004843"/>
    </source>
</evidence>
<evidence type="ECO:0000256" key="7">
    <source>
        <dbReference type="HAMAP-Rule" id="MF_00488"/>
    </source>
</evidence>
<keyword evidence="7" id="KW-0963">Cytoplasm</keyword>
<dbReference type="GO" id="GO:0004459">
    <property type="term" value="F:L-lactate dehydrogenase (NAD+) activity"/>
    <property type="evidence" value="ECO:0007669"/>
    <property type="project" value="UniProtKB-UniRule"/>
</dbReference>
<dbReference type="NCBIfam" id="NF000824">
    <property type="entry name" value="PRK00066.1"/>
    <property type="match status" value="1"/>
</dbReference>
<feature type="binding site" evidence="7">
    <location>
        <position position="68"/>
    </location>
    <ligand>
        <name>NAD(+)</name>
        <dbReference type="ChEBI" id="CHEBI:57540"/>
    </ligand>
</feature>
<comment type="catalytic activity">
    <reaction evidence="6 7">
        <text>(S)-lactate + NAD(+) = pyruvate + NADH + H(+)</text>
        <dbReference type="Rhea" id="RHEA:23444"/>
        <dbReference type="ChEBI" id="CHEBI:15361"/>
        <dbReference type="ChEBI" id="CHEBI:15378"/>
        <dbReference type="ChEBI" id="CHEBI:16651"/>
        <dbReference type="ChEBI" id="CHEBI:57540"/>
        <dbReference type="ChEBI" id="CHEBI:57945"/>
        <dbReference type="EC" id="1.1.1.27"/>
    </reaction>
</comment>
<dbReference type="UniPathway" id="UPA00554">
    <property type="reaction ID" value="UER00611"/>
</dbReference>
<feature type="active site" description="Proton acceptor" evidence="7 8">
    <location>
        <position position="179"/>
    </location>
</feature>
<evidence type="ECO:0000256" key="9">
    <source>
        <dbReference type="PIRSR" id="PIRSR000102-3"/>
    </source>
</evidence>
<dbReference type="InterPro" id="IPR036291">
    <property type="entry name" value="NAD(P)-bd_dom_sf"/>
</dbReference>
<feature type="binding site" evidence="7 9">
    <location>
        <begin position="122"/>
        <end position="124"/>
    </location>
    <ligand>
        <name>NAD(+)</name>
        <dbReference type="ChEBI" id="CHEBI:57540"/>
    </ligand>
</feature>
<dbReference type="InterPro" id="IPR015955">
    <property type="entry name" value="Lactate_DH/Glyco_Ohase_4_C"/>
</dbReference>
<reference evidence="12 13" key="1">
    <citation type="submission" date="2018-06" db="EMBL/GenBank/DDBJ databases">
        <authorList>
            <consortium name="Pathogen Informatics"/>
            <person name="Doyle S."/>
        </authorList>
    </citation>
    <scope>NUCLEOTIDE SEQUENCE [LARGE SCALE GENOMIC DNA]</scope>
    <source>
        <strain evidence="12 13">NCTC11087</strain>
    </source>
</reference>
<comment type="caution">
    <text evidence="7">Lacks conserved residue(s) required for the propagation of feature annotation.</text>
</comment>
<feature type="binding site" evidence="7">
    <location>
        <position position="234"/>
    </location>
    <ligand>
        <name>substrate</name>
    </ligand>
</feature>
<sequence length="317" mass="34533">MKFQKSKVVVIGVGNVGATTAYSIINQGLCEEIVLMDVNKEKAVGETLDMQQAIHFMNRNMVVRAGDYVDCKDADIVIITASAPMPKDSNDRLEMLQPSIHIMKDIVSSVMESGFNGIFIVVSNPVDIMTYLVWKFSGLPASQVIGSGTALDTARLCCSLASMYDLDSKSVHAYILGEHGDSEMVAWSSSTIGGKLLSDVLSDNVERTQNETEESLLEQTKQAGWEIFSRKGNTCYGIAASTTAIVKSILFNENRILPVSVLVNGIYGIENVYLSVPTILNGSGAKETVEIRLDEKEKKALLESATLLKSIYTDLQV</sequence>
<keyword evidence="13" id="KW-1185">Reference proteome</keyword>
<evidence type="ECO:0000256" key="2">
    <source>
        <dbReference type="ARBA" id="ARBA00006054"/>
    </source>
</evidence>
<dbReference type="CDD" id="cd05291">
    <property type="entry name" value="HicDH_like"/>
    <property type="match status" value="1"/>
</dbReference>
<dbReference type="RefSeq" id="WP_022789782.1">
    <property type="nucleotide sequence ID" value="NZ_JACJJX010000004.1"/>
</dbReference>
<evidence type="ECO:0000259" key="10">
    <source>
        <dbReference type="Pfam" id="PF00056"/>
    </source>
</evidence>
<comment type="subcellular location">
    <subcellularLocation>
        <location evidence="7">Cytoplasm</location>
    </subcellularLocation>
</comment>
<dbReference type="EC" id="1.1.1.27" evidence="3 7"/>
<evidence type="ECO:0000313" key="12">
    <source>
        <dbReference type="EMBL" id="SUO05041.1"/>
    </source>
</evidence>
<protein>
    <recommendedName>
        <fullName evidence="3 7">L-lactate dehydrogenase</fullName>
        <shortName evidence="7">L-LDH</shortName>
        <ecNumber evidence="3 7">1.1.1.27</ecNumber>
    </recommendedName>
</protein>
<dbReference type="InterPro" id="IPR001236">
    <property type="entry name" value="Lactate/malate_DH_N"/>
</dbReference>
<dbReference type="PANTHER" id="PTHR43128">
    <property type="entry name" value="L-2-HYDROXYCARBOXYLATE DEHYDROGENASE (NAD(P)(+))"/>
    <property type="match status" value="1"/>
</dbReference>
<dbReference type="GO" id="GO:0005737">
    <property type="term" value="C:cytoplasm"/>
    <property type="evidence" value="ECO:0007669"/>
    <property type="project" value="UniProtKB-SubCell"/>
</dbReference>
<feature type="binding site" evidence="7">
    <location>
        <position position="16"/>
    </location>
    <ligand>
        <name>NAD(+)</name>
        <dbReference type="ChEBI" id="CHEBI:57540"/>
    </ligand>
</feature>
<dbReference type="Gene3D" id="3.90.110.10">
    <property type="entry name" value="Lactate dehydrogenase/glycoside hydrolase, family 4, C-terminal"/>
    <property type="match status" value="1"/>
</dbReference>
<keyword evidence="5 7" id="KW-0520">NAD</keyword>
<gene>
    <name evidence="12" type="primary">ldhA_2</name>
    <name evidence="7" type="synonym">ldh</name>
    <name evidence="12" type="ORF">NCTC11087_01976</name>
</gene>
<feature type="domain" description="Lactate/malate dehydrogenase N-terminal" evidence="10">
    <location>
        <begin position="7"/>
        <end position="146"/>
    </location>
</feature>
<dbReference type="FunFam" id="3.40.50.720:FF:000018">
    <property type="entry name" value="Malate dehydrogenase"/>
    <property type="match status" value="1"/>
</dbReference>
<dbReference type="InterPro" id="IPR011304">
    <property type="entry name" value="L-lactate_DH"/>
</dbReference>
<evidence type="ECO:0000256" key="6">
    <source>
        <dbReference type="ARBA" id="ARBA00049258"/>
    </source>
</evidence>
<dbReference type="GeneID" id="77462909"/>
<dbReference type="Proteomes" id="UP000255523">
    <property type="component" value="Unassembled WGS sequence"/>
</dbReference>
<dbReference type="InterPro" id="IPR022383">
    <property type="entry name" value="Lactate/malate_DH_C"/>
</dbReference>
<dbReference type="Pfam" id="PF02866">
    <property type="entry name" value="Ldh_1_C"/>
    <property type="match status" value="1"/>
</dbReference>
<dbReference type="GO" id="GO:0006096">
    <property type="term" value="P:glycolytic process"/>
    <property type="evidence" value="ECO:0007669"/>
    <property type="project" value="UniProtKB-UniRule"/>
</dbReference>
<dbReference type="OrthoDB" id="9802969at2"/>
<evidence type="ECO:0000256" key="8">
    <source>
        <dbReference type="PIRSR" id="PIRSR000102-1"/>
    </source>
</evidence>
<keyword evidence="4 7" id="KW-0560">Oxidoreductase</keyword>
<dbReference type="SUPFAM" id="SSF56327">
    <property type="entry name" value="LDH C-terminal domain-like"/>
    <property type="match status" value="1"/>
</dbReference>
<organism evidence="12 13">
    <name type="scientific">Faecalicoccus pleomorphus</name>
    <dbReference type="NCBI Taxonomy" id="1323"/>
    <lineage>
        <taxon>Bacteria</taxon>
        <taxon>Bacillati</taxon>
        <taxon>Bacillota</taxon>
        <taxon>Erysipelotrichia</taxon>
        <taxon>Erysipelotrichales</taxon>
        <taxon>Erysipelotrichaceae</taxon>
        <taxon>Faecalicoccus</taxon>
    </lineage>
</organism>
<name>A0A380LP31_9FIRM</name>
<feature type="binding site" evidence="7">
    <location>
        <begin position="152"/>
        <end position="155"/>
    </location>
    <ligand>
        <name>substrate</name>
    </ligand>
</feature>
<comment type="subunit">
    <text evidence="7">Homotetramer.</text>
</comment>
<evidence type="ECO:0000259" key="11">
    <source>
        <dbReference type="Pfam" id="PF02866"/>
    </source>
</evidence>
<dbReference type="InterPro" id="IPR001557">
    <property type="entry name" value="L-lactate/malate_DH"/>
</dbReference>
<evidence type="ECO:0000256" key="5">
    <source>
        <dbReference type="ARBA" id="ARBA00023027"/>
    </source>
</evidence>
<feature type="binding site" evidence="7">
    <location>
        <begin position="124"/>
        <end position="127"/>
    </location>
    <ligand>
        <name>substrate</name>
    </ligand>
</feature>
<comment type="function">
    <text evidence="7">Catalyzes the conversion of lactate to pyruvate.</text>
</comment>
<dbReference type="PRINTS" id="PR00086">
    <property type="entry name" value="LLDHDRGNASE"/>
</dbReference>
<dbReference type="Gene3D" id="3.40.50.720">
    <property type="entry name" value="NAD(P)-binding Rossmann-like Domain"/>
    <property type="match status" value="1"/>
</dbReference>
<dbReference type="GO" id="GO:0006089">
    <property type="term" value="P:lactate metabolic process"/>
    <property type="evidence" value="ECO:0007669"/>
    <property type="project" value="TreeGrafter"/>
</dbReference>